<comment type="similarity">
    <text evidence="1">Belongs to the N-Me-Phe pilin family.</text>
</comment>
<evidence type="ECO:0008006" key="6">
    <source>
        <dbReference type="Google" id="ProtNLM"/>
    </source>
</evidence>
<keyword evidence="2" id="KW-0488">Methylation</keyword>
<keyword evidence="3" id="KW-0812">Transmembrane</keyword>
<dbReference type="AlphaFoldDB" id="A0A1B2LVY1"/>
<sequence length="161" mass="16719">MKNHQIGFSLLELVIVLLIIGILAVVAVPAYQNYVARAQLVEAFNLASSLKASVVEAFIQDGQCLDNTQAQVEQTGVAAAQDITGRYVESISLAAGTGGDASCTITAKMKSQGVASDIQAKSLVLTMSNSTAVNNWRCSSSDIAPQFLPKACQVDANAAGG</sequence>
<dbReference type="Gene3D" id="3.30.700.10">
    <property type="entry name" value="Glycoprotein, Type 4 Pilin"/>
    <property type="match status" value="1"/>
</dbReference>
<reference evidence="4 5" key="1">
    <citation type="submission" date="2016-08" db="EMBL/GenBank/DDBJ databases">
        <authorList>
            <person name="Seilhamer J.J."/>
        </authorList>
    </citation>
    <scope>NUCLEOTIDE SEQUENCE [LARGE SCALE GENOMIC DNA]</scope>
    <source>
        <strain evidence="4 5">BRTC-1</strain>
    </source>
</reference>
<dbReference type="KEGG" id="ala:BFG52_01080"/>
<keyword evidence="5" id="KW-1185">Reference proteome</keyword>
<dbReference type="Pfam" id="PF00114">
    <property type="entry name" value="Pilin"/>
    <property type="match status" value="1"/>
</dbReference>
<evidence type="ECO:0000256" key="3">
    <source>
        <dbReference type="SAM" id="Phobius"/>
    </source>
</evidence>
<dbReference type="NCBIfam" id="TIGR02532">
    <property type="entry name" value="IV_pilin_GFxxxE"/>
    <property type="match status" value="1"/>
</dbReference>
<organism evidence="4 5">
    <name type="scientific">Acinetobacter larvae</name>
    <dbReference type="NCBI Taxonomy" id="1789224"/>
    <lineage>
        <taxon>Bacteria</taxon>
        <taxon>Pseudomonadati</taxon>
        <taxon>Pseudomonadota</taxon>
        <taxon>Gammaproteobacteria</taxon>
        <taxon>Moraxellales</taxon>
        <taxon>Moraxellaceae</taxon>
        <taxon>Acinetobacter</taxon>
    </lineage>
</organism>
<dbReference type="GO" id="GO:0009289">
    <property type="term" value="C:pilus"/>
    <property type="evidence" value="ECO:0007669"/>
    <property type="project" value="InterPro"/>
</dbReference>
<dbReference type="PANTHER" id="PTHR30093:SF34">
    <property type="entry name" value="PREPILIN PEPTIDASE-DEPENDENT PROTEIN D"/>
    <property type="match status" value="1"/>
</dbReference>
<dbReference type="RefSeq" id="WP_067551426.1">
    <property type="nucleotide sequence ID" value="NZ_CP016895.1"/>
</dbReference>
<keyword evidence="3" id="KW-0472">Membrane</keyword>
<dbReference type="InterPro" id="IPR001082">
    <property type="entry name" value="Pilin"/>
</dbReference>
<keyword evidence="3" id="KW-1133">Transmembrane helix</keyword>
<evidence type="ECO:0000256" key="2">
    <source>
        <dbReference type="ARBA" id="ARBA00022481"/>
    </source>
</evidence>
<proteinExistence type="inferred from homology"/>
<dbReference type="STRING" id="1789224.BFG52_01080"/>
<accession>A0A1B2LVY1</accession>
<dbReference type="InterPro" id="IPR045584">
    <property type="entry name" value="Pilin-like"/>
</dbReference>
<evidence type="ECO:0000313" key="4">
    <source>
        <dbReference type="EMBL" id="AOA57079.1"/>
    </source>
</evidence>
<dbReference type="OrthoDB" id="115249at2"/>
<dbReference type="PANTHER" id="PTHR30093">
    <property type="entry name" value="GENERAL SECRETION PATHWAY PROTEIN G"/>
    <property type="match status" value="1"/>
</dbReference>
<dbReference type="GO" id="GO:0007155">
    <property type="term" value="P:cell adhesion"/>
    <property type="evidence" value="ECO:0007669"/>
    <property type="project" value="InterPro"/>
</dbReference>
<evidence type="ECO:0000256" key="1">
    <source>
        <dbReference type="ARBA" id="ARBA00005233"/>
    </source>
</evidence>
<dbReference type="Proteomes" id="UP000093391">
    <property type="component" value="Chromosome"/>
</dbReference>
<dbReference type="InterPro" id="IPR012902">
    <property type="entry name" value="N_methyl_site"/>
</dbReference>
<dbReference type="Pfam" id="PF07963">
    <property type="entry name" value="N_methyl"/>
    <property type="match status" value="1"/>
</dbReference>
<evidence type="ECO:0000313" key="5">
    <source>
        <dbReference type="Proteomes" id="UP000093391"/>
    </source>
</evidence>
<protein>
    <recommendedName>
        <fullName evidence="6">Prepilin-type N-terminal cleavage/methylation domain-containing protein</fullName>
    </recommendedName>
</protein>
<name>A0A1B2LVY1_9GAMM</name>
<dbReference type="EMBL" id="CP016895">
    <property type="protein sequence ID" value="AOA57079.1"/>
    <property type="molecule type" value="Genomic_DNA"/>
</dbReference>
<feature type="transmembrane region" description="Helical" evidence="3">
    <location>
        <begin position="6"/>
        <end position="31"/>
    </location>
</feature>
<gene>
    <name evidence="4" type="ORF">BFG52_01080</name>
</gene>
<dbReference type="SUPFAM" id="SSF54523">
    <property type="entry name" value="Pili subunits"/>
    <property type="match status" value="1"/>
</dbReference>